<keyword evidence="1" id="KW-0175">Coiled coil</keyword>
<dbReference type="OrthoDB" id="8601716at2"/>
<sequence length="347" mass="39515">MKIKEIRTDGLIMFSFLTIIALVLLFPLGYWVGNAGFVAMSILLSIAVYFAFTWAKAIGRSFANGAGNTSRNEREAMIIALICFGYFAYLSLGLHYLIIYLNTGITLQPFFYIWVTSFSAPMLFLALLASYKAYPVLTIIRDLKQLYQQKLQLKNQQKEQNAYELSVVELNNKYKLAIDAEPEVYSYIKLSEITAKQYKNKGSLPLFFANYATKLMIKYTKTANHNVALTVFNSYVDVIVPYVGLSEKSSDVASIAIYISVRLDNPKLFNKTTEHILGKNMNVLEVDNNVLHFNLACYYALKQDKAKLLLFVSLARRQGKSTEAFLNDNDFNYYLNDPEFMKLVNSP</sequence>
<evidence type="ECO:0000256" key="1">
    <source>
        <dbReference type="SAM" id="Coils"/>
    </source>
</evidence>
<name>A0A099KY35_COLPS</name>
<dbReference type="PATRIC" id="fig|28229.3.peg.1644"/>
<accession>A0A099KY35</accession>
<keyword evidence="2" id="KW-0812">Transmembrane</keyword>
<evidence type="ECO:0000313" key="3">
    <source>
        <dbReference type="EMBL" id="KGJ94797.1"/>
    </source>
</evidence>
<feature type="transmembrane region" description="Helical" evidence="2">
    <location>
        <begin position="111"/>
        <end position="131"/>
    </location>
</feature>
<proteinExistence type="predicted"/>
<comment type="caution">
    <text evidence="3">The sequence shown here is derived from an EMBL/GenBank/DDBJ whole genome shotgun (WGS) entry which is preliminary data.</text>
</comment>
<dbReference type="EMBL" id="JQEC01000016">
    <property type="protein sequence ID" value="KGJ94797.1"/>
    <property type="molecule type" value="Genomic_DNA"/>
</dbReference>
<evidence type="ECO:0000313" key="4">
    <source>
        <dbReference type="Proteomes" id="UP000029868"/>
    </source>
</evidence>
<dbReference type="Proteomes" id="UP000029868">
    <property type="component" value="Unassembled WGS sequence"/>
</dbReference>
<keyword evidence="2" id="KW-1133">Transmembrane helix</keyword>
<protein>
    <submittedName>
        <fullName evidence="3">Uncharacterized protein</fullName>
    </submittedName>
</protein>
<dbReference type="NCBIfam" id="NF047558">
    <property type="entry name" value="TPR_END_plus"/>
    <property type="match status" value="1"/>
</dbReference>
<reference evidence="3 4" key="1">
    <citation type="submission" date="2014-08" db="EMBL/GenBank/DDBJ databases">
        <title>Genomic and Phenotypic Diversity of Colwellia psychrerythraea strains from Disparate Marine Basins.</title>
        <authorList>
            <person name="Techtmann S.M."/>
            <person name="Stelling S.C."/>
            <person name="Utturkar S.M."/>
            <person name="Alshibli N."/>
            <person name="Harris A."/>
            <person name="Brown S.D."/>
            <person name="Hazen T.C."/>
        </authorList>
    </citation>
    <scope>NUCLEOTIDE SEQUENCE [LARGE SCALE GENOMIC DNA]</scope>
    <source>
        <strain evidence="3 4">GAB14E</strain>
    </source>
</reference>
<dbReference type="AlphaFoldDB" id="A0A099KY35"/>
<keyword evidence="2" id="KW-0472">Membrane</keyword>
<feature type="transmembrane region" description="Helical" evidence="2">
    <location>
        <begin position="76"/>
        <end position="99"/>
    </location>
</feature>
<feature type="transmembrane region" description="Helical" evidence="2">
    <location>
        <begin position="12"/>
        <end position="31"/>
    </location>
</feature>
<gene>
    <name evidence="3" type="ORF">GAB14E_2031</name>
</gene>
<feature type="coiled-coil region" evidence="1">
    <location>
        <begin position="140"/>
        <end position="173"/>
    </location>
</feature>
<feature type="transmembrane region" description="Helical" evidence="2">
    <location>
        <begin position="37"/>
        <end position="55"/>
    </location>
</feature>
<evidence type="ECO:0000256" key="2">
    <source>
        <dbReference type="SAM" id="Phobius"/>
    </source>
</evidence>
<dbReference type="RefSeq" id="WP_052093588.1">
    <property type="nucleotide sequence ID" value="NZ_JQEC01000016.1"/>
</dbReference>
<organism evidence="3 4">
    <name type="scientific">Colwellia psychrerythraea</name>
    <name type="common">Vibrio psychroerythus</name>
    <dbReference type="NCBI Taxonomy" id="28229"/>
    <lineage>
        <taxon>Bacteria</taxon>
        <taxon>Pseudomonadati</taxon>
        <taxon>Pseudomonadota</taxon>
        <taxon>Gammaproteobacteria</taxon>
        <taxon>Alteromonadales</taxon>
        <taxon>Colwelliaceae</taxon>
        <taxon>Colwellia</taxon>
    </lineage>
</organism>